<feature type="compositionally biased region" description="Basic residues" evidence="8">
    <location>
        <begin position="1830"/>
        <end position="1843"/>
    </location>
</feature>
<dbReference type="GO" id="GO:0016020">
    <property type="term" value="C:membrane"/>
    <property type="evidence" value="ECO:0007669"/>
    <property type="project" value="UniProtKB-SubCell"/>
</dbReference>
<feature type="compositionally biased region" description="Low complexity" evidence="8">
    <location>
        <begin position="256"/>
        <end position="266"/>
    </location>
</feature>
<feature type="compositionally biased region" description="Basic and acidic residues" evidence="8">
    <location>
        <begin position="1488"/>
        <end position="1514"/>
    </location>
</feature>
<feature type="domain" description="G-protein coupled receptors family 2 profile 1" evidence="11">
    <location>
        <begin position="2459"/>
        <end position="2512"/>
    </location>
</feature>
<proteinExistence type="predicted"/>
<keyword evidence="7" id="KW-0325">Glycoprotein</keyword>
<dbReference type="STRING" id="50429.A0A2B4S6J7"/>
<feature type="region of interest" description="Disordered" evidence="8">
    <location>
        <begin position="2002"/>
        <end position="2123"/>
    </location>
</feature>
<dbReference type="SMART" id="SM00765">
    <property type="entry name" value="MANEC"/>
    <property type="match status" value="1"/>
</dbReference>
<evidence type="ECO:0000256" key="4">
    <source>
        <dbReference type="ARBA" id="ARBA00022989"/>
    </source>
</evidence>
<keyword evidence="5 9" id="KW-0472">Membrane</keyword>
<dbReference type="Gene3D" id="1.25.40.610">
    <property type="match status" value="1"/>
</dbReference>
<feature type="region of interest" description="Disordered" evidence="8">
    <location>
        <begin position="2160"/>
        <end position="2182"/>
    </location>
</feature>
<feature type="region of interest" description="Disordered" evidence="8">
    <location>
        <begin position="361"/>
        <end position="389"/>
    </location>
</feature>
<feature type="compositionally biased region" description="Basic and acidic residues" evidence="8">
    <location>
        <begin position="1551"/>
        <end position="1584"/>
    </location>
</feature>
<feature type="compositionally biased region" description="Basic and acidic residues" evidence="8">
    <location>
        <begin position="1191"/>
        <end position="1208"/>
    </location>
</feature>
<feature type="region of interest" description="Disordered" evidence="8">
    <location>
        <begin position="874"/>
        <end position="903"/>
    </location>
</feature>
<feature type="compositionally biased region" description="Basic and acidic residues" evidence="8">
    <location>
        <begin position="1421"/>
        <end position="1430"/>
    </location>
</feature>
<evidence type="ECO:0000256" key="2">
    <source>
        <dbReference type="ARBA" id="ARBA00022692"/>
    </source>
</evidence>
<dbReference type="InterPro" id="IPR046338">
    <property type="entry name" value="GAIN_dom_sf"/>
</dbReference>
<feature type="region of interest" description="Disordered" evidence="8">
    <location>
        <begin position="2210"/>
        <end position="2343"/>
    </location>
</feature>
<feature type="compositionally biased region" description="Basic and acidic residues" evidence="8">
    <location>
        <begin position="1784"/>
        <end position="1828"/>
    </location>
</feature>
<feature type="compositionally biased region" description="Acidic residues" evidence="8">
    <location>
        <begin position="1540"/>
        <end position="1550"/>
    </location>
</feature>
<feature type="compositionally biased region" description="Basic residues" evidence="8">
    <location>
        <begin position="1214"/>
        <end position="1224"/>
    </location>
</feature>
<feature type="compositionally biased region" description="Basic residues" evidence="8">
    <location>
        <begin position="1629"/>
        <end position="1651"/>
    </location>
</feature>
<feature type="compositionally biased region" description="Basic and acidic residues" evidence="8">
    <location>
        <begin position="469"/>
        <end position="481"/>
    </location>
</feature>
<evidence type="ECO:0000256" key="3">
    <source>
        <dbReference type="ARBA" id="ARBA00022729"/>
    </source>
</evidence>
<dbReference type="InterPro" id="IPR057244">
    <property type="entry name" value="GAIN_B"/>
</dbReference>
<feature type="region of interest" description="Disordered" evidence="8">
    <location>
        <begin position="423"/>
        <end position="541"/>
    </location>
</feature>
<keyword evidence="13" id="KW-1185">Reference proteome</keyword>
<keyword evidence="2 9" id="KW-0812">Transmembrane</keyword>
<evidence type="ECO:0000259" key="11">
    <source>
        <dbReference type="PROSITE" id="PS50227"/>
    </source>
</evidence>
<dbReference type="EMBL" id="LSMT01000186">
    <property type="protein sequence ID" value="PFX24105.1"/>
    <property type="molecule type" value="Genomic_DNA"/>
</dbReference>
<feature type="compositionally biased region" description="Polar residues" evidence="8">
    <location>
        <begin position="2239"/>
        <end position="2273"/>
    </location>
</feature>
<dbReference type="PANTHER" id="PTHR45813:SF8">
    <property type="entry name" value="IG-LIKE DOMAIN-CONTAINING PROTEIN"/>
    <property type="match status" value="1"/>
</dbReference>
<feature type="compositionally biased region" description="Polar residues" evidence="8">
    <location>
        <begin position="2163"/>
        <end position="2174"/>
    </location>
</feature>
<feature type="region of interest" description="Disordered" evidence="8">
    <location>
        <begin position="947"/>
        <end position="1053"/>
    </location>
</feature>
<feature type="region of interest" description="Disordered" evidence="8">
    <location>
        <begin position="726"/>
        <end position="745"/>
    </location>
</feature>
<feature type="transmembrane region" description="Helical" evidence="9">
    <location>
        <begin position="2815"/>
        <end position="2836"/>
    </location>
</feature>
<feature type="compositionally biased region" description="Basic and acidic residues" evidence="8">
    <location>
        <begin position="583"/>
        <end position="608"/>
    </location>
</feature>
<feature type="region of interest" description="Disordered" evidence="8">
    <location>
        <begin position="2950"/>
        <end position="2982"/>
    </location>
</feature>
<evidence type="ECO:0000256" key="7">
    <source>
        <dbReference type="ARBA" id="ARBA00023180"/>
    </source>
</evidence>
<feature type="region of interest" description="Disordered" evidence="8">
    <location>
        <begin position="556"/>
        <end position="639"/>
    </location>
</feature>
<feature type="compositionally biased region" description="Low complexity" evidence="8">
    <location>
        <begin position="2300"/>
        <end position="2316"/>
    </location>
</feature>
<feature type="compositionally biased region" description="Polar residues" evidence="8">
    <location>
        <begin position="2017"/>
        <end position="2041"/>
    </location>
</feature>
<feature type="compositionally biased region" description="Basic and acidic residues" evidence="8">
    <location>
        <begin position="1684"/>
        <end position="1760"/>
    </location>
</feature>
<keyword evidence="3" id="KW-0732">Signal</keyword>
<feature type="compositionally biased region" description="Basic residues" evidence="8">
    <location>
        <begin position="1368"/>
        <end position="1379"/>
    </location>
</feature>
<sequence>MEDERQLQRNQRNAETTDFIRHTSQVTNPRCPKRFVPSFHVLLLPASTTREFHKLSQQSEDGGQCSAQCCRSRECLLSFIEGGECYGVTGLWADGRSTKSAREPTLGLEIAIIDRNKEVSRSLDDGDEDPDDIGSDDSDIKSSDVESSRPRPTEGDSNLQTSKASKISSTTRVTVAKAKESVFSNRIPTKGRTKHKAQVATLGHGQHLSNRSGPKHPKLFTTKRITKKGVPFHFKGVGKRTTPPVSQKRAFKLNSDSKSLTKQSSSAIKPSQRVSSPKCENVTKVKLKAKVWKAAATRQGTQRIETGRYSKRKHNVRHMKQTTETTTVIKPSSSSFKLSRNSGISFEIGEKKLDTHYEGSTTRLVEGTDQENSRDDEGSLSGSDSISGDQRYFGKDRVFSGHDAFSGESGFDHISRDRRYFGKEHESSGHDDFSGVGEDDVSGDLEDLSRNGNDLSKDGEDLMEYAKVPSEDGSVKHHLSDSDSSGYDIGFSGYAENSGGSKKDWSKNKVSSTEDGNGPYKINHSLKPKLHQGEDKNGNVARKKIDLIKDLEELGSDKDNSRVLGKQASKKVPKVPRVLASGTKKDQNTKKGRDERMKSKKVHFDLKSSGKIKNQSSSKISSKFQRSSLDGRNKSRIDANIGTGNVQTTFKHRLPKTRPTSPRLSQNKESYRNRIAQNEMLDVKASTVTVKLNPNTKKSYDKTELLTRKKVGKKRIRDGHRRSKIKSVKRTVKRTKPSERNPSGRLMKTKANVTDLGTRPLPIHGVRNVTNKHKLTTKRLKLNRNAANSPATQIIPKAMSSGKVRNVKSSSLRSKGKAKVTRTGDNATSHRPSTRDKSVKDQEKQVKLNGKSKSSSEKLMAKVGQVINQKKRKSLELGRFHESDRLQSKVKSLTDNDEKPTTLGNKTARRKITKSMIANVNSAIADTGDLMQYAHRKVSVGHKITQKITPGRNGSNAKGKMPQKTASSTKAMVRKDGHSMYKTSPKDTLQNKLLNVHRKPRVKHKKQNIMHGRRAPISHPPAKTSEKGVNKKESKVSTHQDLMLSSGEGSFSSKENRSFVSRITFSPHHSMYTLKKNSSWLSTKQRSNSNASDVKSTFLGHFVNDSGGINGIDFSVKSSEKHHKHNSKHRLTVDLDDLGDADFDIMMSNDIPHKEVPKKSKGKNHKHLSNSNKIYDDSRTEKKRKHNSHLNNEDDNARGSFHEHKDQSEATSKSKLHRHHHHSHKEGNKDRNEEDEERTSKDEDDHKNLERKLRHHHKHHDNTNAVEQKDDEDENHQHSAHKEHVHYKKKENNEEGGEDNREDRKHIGHHHAEQDESARSNDDRKMKHHRHHKHQGHDDIPKIKYDDNHWQGKVIPGRVKITYDKDKTKKRHHRHHKHNIQNDDDNFETRENHHKRKKSFKAHEMDSDSDDNTSNRKLLKHFKENARVRESDDDDETGEKRTSDRGNTHKKHVAEKEESAEEKTDVNYEEVIKSRHRASHDEDDNDHSDESSESQREGKGDNDERQDNDKVNEEDKGDEDDHGDYRENKKNNRVVVGDDSGGDEEEEDKQTEESHDEDRYWIKHNHHEQEGASNKEEDHENRNHKEYHKPHFHHEHWESEHRHHESHLESKARDDDSSDHFGGEVQNNFKHRRRNFRKSKIFHRERKKEWRQHHEAEDGNEETENDNQERNFESSHKEHHYHYKRPDWKNDKEAEEYKEHDEQKETYERDPFRNNEEDNVRNHEHINEQIPDYEKEREDSEDSRSRDRMEERRPNEESGEHKHKHYYHEKFHHFPQDDGATWKNEGDFEGGKYEKGDVPHRHEQVYNHRLLDENEKPQEDNRDHDVHYFHGPKHKPRPWEKWHRKNRHHSYEKVDPEFEGTGGPFDSSAWMRVYSSDNDDYDQYYGGEGNQEYHGRKHSKHKHRKHRQSYEYLGYGNQNPSYYDYNYQNSRAPLGYYKPRSEFRSYYEWRKEHYRDYDRWKPKPSRWYPNNEHWYRKSSWAPLQEKRPADVQWKKFYENNGILPIPTPYPEDPSNRGRPTNPQWKPHDQTQNSFGENNWSSDHYPGQGDRGSEDQNQEQYNDWSKNGLPLPLKQGGYRPQQNPAVPESQPWRNINTSKHGDGQQSTGVQSQYVPPAPQNYNGIVNRTKFRPTIRRQNPAGSSPQLSGPTSINQIKNIMDKLNTPPSTANVQQTKAAPPVKQGRLRNATINKDGVPKTNLTTTDQWKDRNRLNGFFKEENNGKKKSEILRPANRSEDQQAENNSSSRGNASQHAHLTPQTTNLPPKPPSNQVKNKTTEGHTNPPHAAGNQTNKPTAPIRKSSPTTAKSTSQTTTENTPAAPNFGDVSQSDDSSETGKKHRKHRAPICMAGKTTDDVTLLRGKKAGNFTNIGDVGDFEMCIKRCCQTKTCDLAFKSAETCFLVDCLNKESCKTTESLDDIFSPRMCFVKRHLSDDEKDDQGQDGEDEWDDKVSPSGIREVCNVEKALGIFWKKTIAGRFSAHPCPRGAKGFVRRRCEADSRWLPPDFSDCVSNDYQDLYDKSRKLAVGADPSPLIRELSQLTTQNIDNSLIFGGDLTRATDIMAAIVQHNGQTEFLEMTREDVENFVRASSNLLDMTNQQEWFNIQKNKPGSADVLRAMEMFALQAARRLSREDMAEPTITNNIVIKMDRKSAGDDGLTFPDFANPRINRWDARHDVIALPSSVFAQTTKDVSVATISFKSLPYLLPDSNVSTGLGPNSKVMSTVLHPHPQGKINPPVTIVLSHIKRKRGNPKCVFWDYALSPHRGGAWSSRGCWLAYNNHTHSICQCSHLSNFAVLMDLSSDEVSQKEQKRERTMALMWIGIPVLIVGVIGGLYMSFSWNRKTGMPSTVTRPSGALNEKTGLLGQRVVTSQVREEFPPSPTRDLYRALSPGYSPTGDLEWQDEFDFEVEPGDQGFKQMLLPKFQMLQNHLINEFYDSEKMETKTKKLLDTKIQQKPQITTISPVQPPSDQSNHSQKTKSQSTVIDLAQSERTLTRQIIEPKSHFTTDCVMRSQTFKTTRRQPKYPVRKLRVRFADESPPRRNLTDEDKERFKRLQKMERRVFAQHLSRWTASSHLNLSE</sequence>
<dbReference type="GO" id="GO:0007189">
    <property type="term" value="P:adenylate cyclase-activating G protein-coupled receptor signaling pathway"/>
    <property type="evidence" value="ECO:0007669"/>
    <property type="project" value="TreeGrafter"/>
</dbReference>
<feature type="compositionally biased region" description="Basic and acidic residues" evidence="8">
    <location>
        <begin position="1595"/>
        <end position="1622"/>
    </location>
</feature>
<evidence type="ECO:0000256" key="1">
    <source>
        <dbReference type="ARBA" id="ARBA00004370"/>
    </source>
</evidence>
<protein>
    <submittedName>
        <fullName evidence="12">Cadherin EGF LAG seven-pass G-type receptor 2</fullName>
    </submittedName>
</protein>
<feature type="compositionally biased region" description="Basic and acidic residues" evidence="8">
    <location>
        <begin position="833"/>
        <end position="846"/>
    </location>
</feature>
<feature type="compositionally biased region" description="Basic residues" evidence="8">
    <location>
        <begin position="1585"/>
        <end position="1594"/>
    </location>
</feature>
<keyword evidence="6" id="KW-1015">Disulfide bond</keyword>
<dbReference type="GO" id="GO:0004930">
    <property type="term" value="F:G protein-coupled receptor activity"/>
    <property type="evidence" value="ECO:0007669"/>
    <property type="project" value="InterPro"/>
</dbReference>
<dbReference type="InterPro" id="IPR013980">
    <property type="entry name" value="MANSC_dom"/>
</dbReference>
<dbReference type="SMART" id="SM00008">
    <property type="entry name" value="HormR"/>
    <property type="match status" value="1"/>
</dbReference>
<comment type="subcellular location">
    <subcellularLocation>
        <location evidence="1">Membrane</location>
    </subcellularLocation>
</comment>
<feature type="compositionally biased region" description="Basic and acidic residues" evidence="8">
    <location>
        <begin position="1024"/>
        <end position="1038"/>
    </location>
</feature>
<dbReference type="PROSITE" id="PS50227">
    <property type="entry name" value="G_PROTEIN_RECEP_F2_3"/>
    <property type="match status" value="1"/>
</dbReference>
<name>A0A2B4S6J7_STYPI</name>
<dbReference type="Pfam" id="PF01825">
    <property type="entry name" value="GPS"/>
    <property type="match status" value="1"/>
</dbReference>
<dbReference type="InterPro" id="IPR001879">
    <property type="entry name" value="GPCR_2_extracellular_dom"/>
</dbReference>
<accession>A0A2B4S6J7</accession>
<feature type="compositionally biased region" description="Basic and acidic residues" evidence="8">
    <location>
        <begin position="1290"/>
        <end position="1325"/>
    </location>
</feature>
<evidence type="ECO:0000256" key="6">
    <source>
        <dbReference type="ARBA" id="ARBA00023157"/>
    </source>
</evidence>
<organism evidence="12 13">
    <name type="scientific">Stylophora pistillata</name>
    <name type="common">Smooth cauliflower coral</name>
    <dbReference type="NCBI Taxonomy" id="50429"/>
    <lineage>
        <taxon>Eukaryota</taxon>
        <taxon>Metazoa</taxon>
        <taxon>Cnidaria</taxon>
        <taxon>Anthozoa</taxon>
        <taxon>Hexacorallia</taxon>
        <taxon>Scleractinia</taxon>
        <taxon>Astrocoeniina</taxon>
        <taxon>Pocilloporidae</taxon>
        <taxon>Stylophora</taxon>
    </lineage>
</organism>
<feature type="region of interest" description="Disordered" evidence="8">
    <location>
        <begin position="1153"/>
        <end position="1843"/>
    </location>
</feature>
<feature type="compositionally biased region" description="Acidic residues" evidence="8">
    <location>
        <begin position="125"/>
        <end position="137"/>
    </location>
</feature>
<feature type="compositionally biased region" description="Polar residues" evidence="8">
    <location>
        <begin position="8"/>
        <end position="23"/>
    </location>
</feature>
<dbReference type="InterPro" id="IPR051587">
    <property type="entry name" value="Adhesion_GPCR"/>
</dbReference>
<dbReference type="Gene3D" id="2.60.220.50">
    <property type="match status" value="1"/>
</dbReference>
<feature type="compositionally biased region" description="Polar residues" evidence="8">
    <location>
        <begin position="155"/>
        <end position="173"/>
    </location>
</feature>
<dbReference type="InterPro" id="IPR011106">
    <property type="entry name" value="MANSC_N"/>
</dbReference>
<gene>
    <name evidence="12" type="primary">Celsr2</name>
    <name evidence="12" type="ORF">AWC38_SpisGene11322</name>
</gene>
<feature type="compositionally biased region" description="Basic and acidic residues" evidence="8">
    <location>
        <begin position="531"/>
        <end position="541"/>
    </location>
</feature>
<keyword evidence="12" id="KW-0675">Receptor</keyword>
<feature type="compositionally biased region" description="Acidic residues" evidence="8">
    <location>
        <begin position="437"/>
        <end position="446"/>
    </location>
</feature>
<feature type="compositionally biased region" description="Basic and acidic residues" evidence="8">
    <location>
        <begin position="1667"/>
        <end position="1676"/>
    </location>
</feature>
<feature type="region of interest" description="Disordered" evidence="8">
    <location>
        <begin position="253"/>
        <end position="275"/>
    </location>
</feature>
<dbReference type="PROSITE" id="PS50221">
    <property type="entry name" value="GAIN_B"/>
    <property type="match status" value="1"/>
</dbReference>
<feature type="region of interest" description="Disordered" evidence="8">
    <location>
        <begin position="1"/>
        <end position="23"/>
    </location>
</feature>
<feature type="compositionally biased region" description="Basic residues" evidence="8">
    <location>
        <begin position="726"/>
        <end position="735"/>
    </location>
</feature>
<feature type="compositionally biased region" description="Low complexity" evidence="8">
    <location>
        <begin position="379"/>
        <end position="389"/>
    </location>
</feature>
<evidence type="ECO:0000256" key="5">
    <source>
        <dbReference type="ARBA" id="ARBA00023136"/>
    </source>
</evidence>
<evidence type="ECO:0000259" key="10">
    <source>
        <dbReference type="PROSITE" id="PS50221"/>
    </source>
</evidence>
<dbReference type="PANTHER" id="PTHR45813">
    <property type="entry name" value="IG-LIKE DOMAIN-CONTAINING PROTEIN"/>
    <property type="match status" value="1"/>
</dbReference>
<dbReference type="Gene3D" id="4.10.1240.10">
    <property type="entry name" value="GPCR, family 2, extracellular hormone receptor domain"/>
    <property type="match status" value="1"/>
</dbReference>
<feature type="compositionally biased region" description="Basic residues" evidence="8">
    <location>
        <begin position="1326"/>
        <end position="1335"/>
    </location>
</feature>
<evidence type="ECO:0000256" key="9">
    <source>
        <dbReference type="SAM" id="Phobius"/>
    </source>
</evidence>
<feature type="compositionally biased region" description="Polar residues" evidence="8">
    <location>
        <begin position="2090"/>
        <end position="2123"/>
    </location>
</feature>
<dbReference type="Pfam" id="PF23597">
    <property type="entry name" value="KIAA0319_N"/>
    <property type="match status" value="1"/>
</dbReference>
<reference evidence="13" key="1">
    <citation type="journal article" date="2017" name="bioRxiv">
        <title>Comparative analysis of the genomes of Stylophora pistillata and Acropora digitifera provides evidence for extensive differences between species of corals.</title>
        <authorList>
            <person name="Voolstra C.R."/>
            <person name="Li Y."/>
            <person name="Liew Y.J."/>
            <person name="Baumgarten S."/>
            <person name="Zoccola D."/>
            <person name="Flot J.-F."/>
            <person name="Tambutte S."/>
            <person name="Allemand D."/>
            <person name="Aranda M."/>
        </authorList>
    </citation>
    <scope>NUCLEOTIDE SEQUENCE [LARGE SCALE GENOMIC DNA]</scope>
</reference>
<feature type="compositionally biased region" description="Basic and acidic residues" evidence="8">
    <location>
        <begin position="138"/>
        <end position="154"/>
    </location>
</feature>
<feature type="compositionally biased region" description="Basic residues" evidence="8">
    <location>
        <begin position="995"/>
        <end position="1016"/>
    </location>
</feature>
<feature type="compositionally biased region" description="Basic and acidic residues" evidence="8">
    <location>
        <begin position="1438"/>
        <end position="1447"/>
    </location>
</feature>
<feature type="compositionally biased region" description="Basic and acidic residues" evidence="8">
    <location>
        <begin position="1336"/>
        <end position="1350"/>
    </location>
</feature>
<dbReference type="Proteomes" id="UP000225706">
    <property type="component" value="Unassembled WGS sequence"/>
</dbReference>
<evidence type="ECO:0000256" key="8">
    <source>
        <dbReference type="SAM" id="MobiDB-lite"/>
    </source>
</evidence>
<dbReference type="InterPro" id="IPR036445">
    <property type="entry name" value="GPCR_2_extracell_dom_sf"/>
</dbReference>
<feature type="compositionally biased region" description="Basic and acidic residues" evidence="8">
    <location>
        <begin position="1225"/>
        <end position="1251"/>
    </location>
</feature>
<feature type="compositionally biased region" description="Basic and acidic residues" evidence="8">
    <location>
        <begin position="1454"/>
        <end position="1473"/>
    </location>
</feature>
<evidence type="ECO:0000313" key="12">
    <source>
        <dbReference type="EMBL" id="PFX24105.1"/>
    </source>
</evidence>
<feature type="compositionally biased region" description="Basic and acidic residues" evidence="8">
    <location>
        <begin position="874"/>
        <end position="900"/>
    </location>
</feature>
<dbReference type="OrthoDB" id="1100386at2759"/>
<feature type="compositionally biased region" description="Polar residues" evidence="8">
    <location>
        <begin position="947"/>
        <end position="956"/>
    </location>
</feature>
<feature type="compositionally biased region" description="Basic and acidic residues" evidence="8">
    <location>
        <begin position="423"/>
        <end position="433"/>
    </location>
</feature>
<feature type="compositionally biased region" description="Basic residues" evidence="8">
    <location>
        <begin position="1159"/>
        <end position="1168"/>
    </location>
</feature>
<comment type="caution">
    <text evidence="12">The sequence shown here is derived from an EMBL/GenBank/DDBJ whole genome shotgun (WGS) entry which is preliminary data.</text>
</comment>
<evidence type="ECO:0000313" key="13">
    <source>
        <dbReference type="Proteomes" id="UP000225706"/>
    </source>
</evidence>
<dbReference type="Pfam" id="PF02793">
    <property type="entry name" value="HRM"/>
    <property type="match status" value="1"/>
</dbReference>
<feature type="compositionally biased region" description="Low complexity" evidence="8">
    <location>
        <begin position="609"/>
        <end position="628"/>
    </location>
</feature>
<keyword evidence="4 9" id="KW-1133">Transmembrane helix</keyword>
<feature type="domain" description="GAIN-B" evidence="10">
    <location>
        <begin position="2633"/>
        <end position="2802"/>
    </location>
</feature>
<feature type="compositionally biased region" description="Basic and acidic residues" evidence="8">
    <location>
        <begin position="2210"/>
        <end position="2236"/>
    </location>
</feature>
<dbReference type="SMART" id="SM00303">
    <property type="entry name" value="GPS"/>
    <property type="match status" value="1"/>
</dbReference>
<feature type="region of interest" description="Disordered" evidence="8">
    <location>
        <begin position="119"/>
        <end position="175"/>
    </location>
</feature>
<dbReference type="InterPro" id="IPR032471">
    <property type="entry name" value="AGRL2-4_GAIN_subdom_A"/>
</dbReference>
<dbReference type="InterPro" id="IPR000203">
    <property type="entry name" value="GPS"/>
</dbReference>
<feature type="region of interest" description="Disordered" evidence="8">
    <location>
        <begin position="781"/>
        <end position="858"/>
    </location>
</feature>
<dbReference type="Pfam" id="PF16489">
    <property type="entry name" value="GAIN"/>
    <property type="match status" value="1"/>
</dbReference>